<dbReference type="Proteomes" id="UP001372834">
    <property type="component" value="Unassembled WGS sequence"/>
</dbReference>
<evidence type="ECO:0000313" key="2">
    <source>
        <dbReference type="EMBL" id="KAK6642323.1"/>
    </source>
</evidence>
<sequence>MAGGLEKKEERNNINIRNGKGMTDVNGEIEGIEMADLANEKRPEVCVRCRLLGEESRSNVTNDGCSIGQAMSKSKKVTEGCRFGKSERPLE</sequence>
<evidence type="ECO:0000256" key="1">
    <source>
        <dbReference type="SAM" id="MobiDB-lite"/>
    </source>
</evidence>
<proteinExistence type="predicted"/>
<reference evidence="2 3" key="1">
    <citation type="submission" date="2023-10" db="EMBL/GenBank/DDBJ databases">
        <title>Genomes of two closely related lineages of the louse Polyplax serrata with different host specificities.</title>
        <authorList>
            <person name="Martinu J."/>
            <person name="Tarabai H."/>
            <person name="Stefka J."/>
            <person name="Hypsa V."/>
        </authorList>
    </citation>
    <scope>NUCLEOTIDE SEQUENCE [LARGE SCALE GENOMIC DNA]</scope>
    <source>
        <strain evidence="2">HR10_N</strain>
    </source>
</reference>
<evidence type="ECO:0000313" key="3">
    <source>
        <dbReference type="Proteomes" id="UP001372834"/>
    </source>
</evidence>
<organism evidence="2 3">
    <name type="scientific">Polyplax serrata</name>
    <name type="common">Common mouse louse</name>
    <dbReference type="NCBI Taxonomy" id="468196"/>
    <lineage>
        <taxon>Eukaryota</taxon>
        <taxon>Metazoa</taxon>
        <taxon>Ecdysozoa</taxon>
        <taxon>Arthropoda</taxon>
        <taxon>Hexapoda</taxon>
        <taxon>Insecta</taxon>
        <taxon>Pterygota</taxon>
        <taxon>Neoptera</taxon>
        <taxon>Paraneoptera</taxon>
        <taxon>Psocodea</taxon>
        <taxon>Troctomorpha</taxon>
        <taxon>Phthiraptera</taxon>
        <taxon>Anoplura</taxon>
        <taxon>Polyplacidae</taxon>
        <taxon>Polyplax</taxon>
    </lineage>
</organism>
<feature type="region of interest" description="Disordered" evidence="1">
    <location>
        <begin position="1"/>
        <end position="23"/>
    </location>
</feature>
<comment type="caution">
    <text evidence="2">The sequence shown here is derived from an EMBL/GenBank/DDBJ whole genome shotgun (WGS) entry which is preliminary data.</text>
</comment>
<accession>A0AAN8P701</accession>
<feature type="compositionally biased region" description="Basic and acidic residues" evidence="1">
    <location>
        <begin position="1"/>
        <end position="12"/>
    </location>
</feature>
<protein>
    <submittedName>
        <fullName evidence="2">Uncharacterized protein</fullName>
    </submittedName>
</protein>
<name>A0AAN8P701_POLSC</name>
<dbReference type="EMBL" id="JAWJWE010000002">
    <property type="protein sequence ID" value="KAK6642323.1"/>
    <property type="molecule type" value="Genomic_DNA"/>
</dbReference>
<gene>
    <name evidence="2" type="ORF">RUM43_003824</name>
</gene>
<dbReference type="AlphaFoldDB" id="A0AAN8P701"/>